<reference evidence="2" key="1">
    <citation type="submission" date="2021-01" db="EMBL/GenBank/DDBJ databases">
        <title>Genomic Encyclopedia of Type Strains, Phase IV (KMG-IV): sequencing the most valuable type-strain genomes for metagenomic binning, comparative biology and taxonomic classification.</title>
        <authorList>
            <person name="Goeker M."/>
        </authorList>
    </citation>
    <scope>NUCLEOTIDE SEQUENCE</scope>
    <source>
        <strain evidence="2">DSM 23230</strain>
    </source>
</reference>
<sequence length="147" mass="16324">MDCRQSSCPGPPDASKQITIDHPLVIPEEKPPQECILDYFVEFKFTKTKVISTNVTVGDPPQQLQKVIVMGKAQIFVKYVGDTEEGDQPVHAAHFNVPFDALIEWPGGPPAGTPVCVCATAEHFQIDPLDERHLFKVLVVKLDVFKK</sequence>
<evidence type="ECO:0000259" key="1">
    <source>
        <dbReference type="Pfam" id="PF12673"/>
    </source>
</evidence>
<dbReference type="InterPro" id="IPR024300">
    <property type="entry name" value="SipL_SPOCS_dom"/>
</dbReference>
<gene>
    <name evidence="2" type="ORF">JOC47_001472</name>
</gene>
<dbReference type="AlphaFoldDB" id="A0A938XS08"/>
<dbReference type="Proteomes" id="UP000774000">
    <property type="component" value="Unassembled WGS sequence"/>
</dbReference>
<accession>A0A938XS08</accession>
<keyword evidence="3" id="KW-1185">Reference proteome</keyword>
<dbReference type="Pfam" id="PF12673">
    <property type="entry name" value="SipL"/>
    <property type="match status" value="1"/>
</dbReference>
<dbReference type="EMBL" id="JAFBDQ010000006">
    <property type="protein sequence ID" value="MBM7556621.1"/>
    <property type="molecule type" value="Genomic_DNA"/>
</dbReference>
<evidence type="ECO:0000313" key="3">
    <source>
        <dbReference type="Proteomes" id="UP000774000"/>
    </source>
</evidence>
<protein>
    <recommendedName>
        <fullName evidence="1">SipL SPOCS domain-containing protein</fullName>
    </recommendedName>
</protein>
<name>A0A938XS08_9FIRM</name>
<comment type="caution">
    <text evidence="2">The sequence shown here is derived from an EMBL/GenBank/DDBJ whole genome shotgun (WGS) entry which is preliminary data.</text>
</comment>
<proteinExistence type="predicted"/>
<dbReference type="RefSeq" id="WP_204701399.1">
    <property type="nucleotide sequence ID" value="NZ_JAFBDQ010000006.1"/>
</dbReference>
<evidence type="ECO:0000313" key="2">
    <source>
        <dbReference type="EMBL" id="MBM7556621.1"/>
    </source>
</evidence>
<feature type="domain" description="SipL SPOCS" evidence="1">
    <location>
        <begin position="46"/>
        <end position="127"/>
    </location>
</feature>
<organism evidence="2 3">
    <name type="scientific">Halanaerobacter jeridensis</name>
    <dbReference type="NCBI Taxonomy" id="706427"/>
    <lineage>
        <taxon>Bacteria</taxon>
        <taxon>Bacillati</taxon>
        <taxon>Bacillota</taxon>
        <taxon>Clostridia</taxon>
        <taxon>Halanaerobiales</taxon>
        <taxon>Halobacteroidaceae</taxon>
        <taxon>Halanaerobacter</taxon>
    </lineage>
</organism>